<dbReference type="Gene3D" id="1.10.287.130">
    <property type="match status" value="1"/>
</dbReference>
<dbReference type="InterPro" id="IPR003661">
    <property type="entry name" value="HisK_dim/P_dom"/>
</dbReference>
<evidence type="ECO:0000256" key="3">
    <source>
        <dbReference type="ARBA" id="ARBA00022553"/>
    </source>
</evidence>
<dbReference type="InterPro" id="IPR035965">
    <property type="entry name" value="PAS-like_dom_sf"/>
</dbReference>
<dbReference type="EMBL" id="CP050861">
    <property type="protein sequence ID" value="UTD16718.1"/>
    <property type="molecule type" value="Genomic_DNA"/>
</dbReference>
<dbReference type="PROSITE" id="PS50112">
    <property type="entry name" value="PAS"/>
    <property type="match status" value="1"/>
</dbReference>
<evidence type="ECO:0000259" key="7">
    <source>
        <dbReference type="PROSITE" id="PS50109"/>
    </source>
</evidence>
<dbReference type="Pfam" id="PF00512">
    <property type="entry name" value="HisKA"/>
    <property type="match status" value="1"/>
</dbReference>
<proteinExistence type="predicted"/>
<evidence type="ECO:0000256" key="1">
    <source>
        <dbReference type="ARBA" id="ARBA00000085"/>
    </source>
</evidence>
<sequence length="716" mass="83270">MFENSFTQSNKAYVVTSSIAIGMLLVVFIVSYVFFQDFQNATDSSKINYDEYIKLEELSKKYKLMQTEHLEAAILRRKLDPDKWYTINNDIYISIQGLLFDFRNKPKQLERINNIAEEQNKLFGNLVELDTTFSSLRNSIKKKKILGINSSLHKIDSIKKHILEQQKEDISKLVTYREEKNESVIRMMVISSAFALLLLLFSLYRLFVSRKLYFKTNSLLKSILNASTDIVRVYTPVYDNNKEVIDFKIEYASSAKEIYGYNSKELLGRLVTEVYPELKVSGELQKLIDSFSLQKSIEEVSEIDVDEEKITYLRRFFPSQDDIKVIISDISKSRKYEKDLSKLNHELKLSNDLLKEAEKIAEMGSYIWFMKVDHTILSDNVYRILGYKPQEFASSSVKFREFVHPDDLELYDKNINEAYQKEQAVEFIFRVITKENVIKHLYTNGAFNEHDNKITMIGIIQDVTKQVETELQLQQKNAELVHQNVELESFNRIASHDLQEPLRKVQMYLSRLTNDDELSEKNKQYIERANSASLRMRTLINNLLSFSRINRKEDDLSLVNLNNVLQDVIDDLSLTIEEANAVLEYTELPAVKGIEFQLNQLFNNLISNAIKYRNKEKDLKVTITSKKIEAIDIDEPFVKNHQTYYLIKVIDNGIGFDNNMRDKIFEMFQRLHLKHEYSGTGIGLAICKKIVLKHQGYIQATGIKGSGAVFTIYLPA</sequence>
<evidence type="ECO:0000259" key="8">
    <source>
        <dbReference type="PROSITE" id="PS50112"/>
    </source>
</evidence>
<accession>A0AAE9MSG0</accession>
<dbReference type="SMART" id="SM00388">
    <property type="entry name" value="HisKA"/>
    <property type="match status" value="1"/>
</dbReference>
<dbReference type="CDD" id="cd00130">
    <property type="entry name" value="PAS"/>
    <property type="match status" value="1"/>
</dbReference>
<reference evidence="9" key="1">
    <citation type="submission" date="2020-04" db="EMBL/GenBank/DDBJ databases">
        <title>Tenacibaculum mesophilum bac2.</title>
        <authorList>
            <person name="Li M."/>
        </authorList>
    </citation>
    <scope>NUCLEOTIDE SEQUENCE</scope>
    <source>
        <strain evidence="9">Bac2</strain>
    </source>
</reference>
<dbReference type="InterPro" id="IPR005467">
    <property type="entry name" value="His_kinase_dom"/>
</dbReference>
<protein>
    <recommendedName>
        <fullName evidence="2">histidine kinase</fullName>
        <ecNumber evidence="2">2.7.13.3</ecNumber>
    </recommendedName>
</protein>
<dbReference type="SMART" id="SM00387">
    <property type="entry name" value="HATPase_c"/>
    <property type="match status" value="1"/>
</dbReference>
<dbReference type="InterPro" id="IPR004358">
    <property type="entry name" value="Sig_transdc_His_kin-like_C"/>
</dbReference>
<name>A0AAE9MSG0_9FLAO</name>
<evidence type="ECO:0000256" key="5">
    <source>
        <dbReference type="ARBA" id="ARBA00022777"/>
    </source>
</evidence>
<dbReference type="PRINTS" id="PR00344">
    <property type="entry name" value="BCTRLSENSOR"/>
</dbReference>
<organism evidence="9 10">
    <name type="scientific">Tenacibaculum mesophilum</name>
    <dbReference type="NCBI Taxonomy" id="104268"/>
    <lineage>
        <taxon>Bacteria</taxon>
        <taxon>Pseudomonadati</taxon>
        <taxon>Bacteroidota</taxon>
        <taxon>Flavobacteriia</taxon>
        <taxon>Flavobacteriales</taxon>
        <taxon>Flavobacteriaceae</taxon>
        <taxon>Tenacibaculum</taxon>
    </lineage>
</organism>
<gene>
    <name evidence="9" type="ORF">HER15_15040</name>
</gene>
<dbReference type="Gene3D" id="3.30.450.20">
    <property type="entry name" value="PAS domain"/>
    <property type="match status" value="2"/>
</dbReference>
<keyword evidence="6" id="KW-0472">Membrane</keyword>
<dbReference type="InterPro" id="IPR036097">
    <property type="entry name" value="HisK_dim/P_sf"/>
</dbReference>
<comment type="catalytic activity">
    <reaction evidence="1">
        <text>ATP + protein L-histidine = ADP + protein N-phospho-L-histidine.</text>
        <dbReference type="EC" id="2.7.13.3"/>
    </reaction>
</comment>
<dbReference type="Pfam" id="PF02518">
    <property type="entry name" value="HATPase_c"/>
    <property type="match status" value="1"/>
</dbReference>
<dbReference type="InterPro" id="IPR013655">
    <property type="entry name" value="PAS_fold_3"/>
</dbReference>
<evidence type="ECO:0000256" key="4">
    <source>
        <dbReference type="ARBA" id="ARBA00022679"/>
    </source>
</evidence>
<dbReference type="PANTHER" id="PTHR43304:SF1">
    <property type="entry name" value="PAC DOMAIN-CONTAINING PROTEIN"/>
    <property type="match status" value="1"/>
</dbReference>
<dbReference type="RefSeq" id="WP_253679896.1">
    <property type="nucleotide sequence ID" value="NZ_CP050861.1"/>
</dbReference>
<feature type="domain" description="PAS" evidence="8">
    <location>
        <begin position="378"/>
        <end position="422"/>
    </location>
</feature>
<dbReference type="Gene3D" id="3.30.565.10">
    <property type="entry name" value="Histidine kinase-like ATPase, C-terminal domain"/>
    <property type="match status" value="1"/>
</dbReference>
<dbReference type="InterPro" id="IPR000014">
    <property type="entry name" value="PAS"/>
</dbReference>
<dbReference type="InterPro" id="IPR003594">
    <property type="entry name" value="HATPase_dom"/>
</dbReference>
<dbReference type="GO" id="GO:0000155">
    <property type="term" value="F:phosphorelay sensor kinase activity"/>
    <property type="evidence" value="ECO:0007669"/>
    <property type="project" value="InterPro"/>
</dbReference>
<dbReference type="InterPro" id="IPR036890">
    <property type="entry name" value="HATPase_C_sf"/>
</dbReference>
<keyword evidence="3" id="KW-0597">Phosphoprotein</keyword>
<keyword evidence="6" id="KW-1133">Transmembrane helix</keyword>
<evidence type="ECO:0000313" key="9">
    <source>
        <dbReference type="EMBL" id="UTD16718.1"/>
    </source>
</evidence>
<dbReference type="SUPFAM" id="SSF55874">
    <property type="entry name" value="ATPase domain of HSP90 chaperone/DNA topoisomerase II/histidine kinase"/>
    <property type="match status" value="1"/>
</dbReference>
<dbReference type="InterPro" id="IPR052162">
    <property type="entry name" value="Sensor_kinase/Photoreceptor"/>
</dbReference>
<keyword evidence="6" id="KW-0812">Transmembrane</keyword>
<dbReference type="PROSITE" id="PS50109">
    <property type="entry name" value="HIS_KIN"/>
    <property type="match status" value="1"/>
</dbReference>
<dbReference type="EC" id="2.7.13.3" evidence="2"/>
<evidence type="ECO:0000313" key="10">
    <source>
        <dbReference type="Proteomes" id="UP001056837"/>
    </source>
</evidence>
<keyword evidence="5" id="KW-0418">Kinase</keyword>
<feature type="domain" description="Histidine kinase" evidence="7">
    <location>
        <begin position="493"/>
        <end position="716"/>
    </location>
</feature>
<dbReference type="SUPFAM" id="SSF55785">
    <property type="entry name" value="PYP-like sensor domain (PAS domain)"/>
    <property type="match status" value="1"/>
</dbReference>
<dbReference type="CDD" id="cd00082">
    <property type="entry name" value="HisKA"/>
    <property type="match status" value="1"/>
</dbReference>
<dbReference type="AlphaFoldDB" id="A0AAE9MSG0"/>
<dbReference type="NCBIfam" id="TIGR00229">
    <property type="entry name" value="sensory_box"/>
    <property type="match status" value="1"/>
</dbReference>
<dbReference type="SUPFAM" id="SSF47384">
    <property type="entry name" value="Homodimeric domain of signal transducing histidine kinase"/>
    <property type="match status" value="1"/>
</dbReference>
<dbReference type="Proteomes" id="UP001056837">
    <property type="component" value="Chromosome"/>
</dbReference>
<dbReference type="PANTHER" id="PTHR43304">
    <property type="entry name" value="PHYTOCHROME-LIKE PROTEIN CPH1"/>
    <property type="match status" value="1"/>
</dbReference>
<evidence type="ECO:0000256" key="2">
    <source>
        <dbReference type="ARBA" id="ARBA00012438"/>
    </source>
</evidence>
<dbReference type="Pfam" id="PF08447">
    <property type="entry name" value="PAS_3"/>
    <property type="match status" value="1"/>
</dbReference>
<feature type="transmembrane region" description="Helical" evidence="6">
    <location>
        <begin position="12"/>
        <end position="35"/>
    </location>
</feature>
<feature type="transmembrane region" description="Helical" evidence="6">
    <location>
        <begin position="187"/>
        <end position="207"/>
    </location>
</feature>
<keyword evidence="4" id="KW-0808">Transferase</keyword>
<dbReference type="Pfam" id="PF13426">
    <property type="entry name" value="PAS_9"/>
    <property type="match status" value="1"/>
</dbReference>
<evidence type="ECO:0000256" key="6">
    <source>
        <dbReference type="SAM" id="Phobius"/>
    </source>
</evidence>